<feature type="non-terminal residue" evidence="3">
    <location>
        <position position="1"/>
    </location>
</feature>
<evidence type="ECO:0000313" key="2">
    <source>
        <dbReference type="EMBL" id="CAF1277787.1"/>
    </source>
</evidence>
<dbReference type="SUPFAM" id="SSF56672">
    <property type="entry name" value="DNA/RNA polymerases"/>
    <property type="match status" value="1"/>
</dbReference>
<dbReference type="InterPro" id="IPR036691">
    <property type="entry name" value="Endo/exonu/phosph_ase_sf"/>
</dbReference>
<dbReference type="InterPro" id="IPR000477">
    <property type="entry name" value="RT_dom"/>
</dbReference>
<evidence type="ECO:0000313" key="4">
    <source>
        <dbReference type="Proteomes" id="UP000682733"/>
    </source>
</evidence>
<dbReference type="EMBL" id="CAJOBA010039755">
    <property type="protein sequence ID" value="CAF4082852.1"/>
    <property type="molecule type" value="Genomic_DNA"/>
</dbReference>
<dbReference type="SUPFAM" id="SSF56219">
    <property type="entry name" value="DNase I-like"/>
    <property type="match status" value="1"/>
</dbReference>
<comment type="caution">
    <text evidence="3">The sequence shown here is derived from an EMBL/GenBank/DDBJ whole genome shotgun (WGS) entry which is preliminary data.</text>
</comment>
<dbReference type="GO" id="GO:0003824">
    <property type="term" value="F:catalytic activity"/>
    <property type="evidence" value="ECO:0007669"/>
    <property type="project" value="InterPro"/>
</dbReference>
<dbReference type="PROSITE" id="PS50878">
    <property type="entry name" value="RT_POL"/>
    <property type="match status" value="1"/>
</dbReference>
<evidence type="ECO:0000313" key="3">
    <source>
        <dbReference type="EMBL" id="CAF4082852.1"/>
    </source>
</evidence>
<feature type="domain" description="Reverse transcriptase" evidence="1">
    <location>
        <begin position="462"/>
        <end position="730"/>
    </location>
</feature>
<dbReference type="EMBL" id="CAJNOK010018192">
    <property type="protein sequence ID" value="CAF1277787.1"/>
    <property type="molecule type" value="Genomic_DNA"/>
</dbReference>
<dbReference type="PANTHER" id="PTHR47027:SF8">
    <property type="entry name" value="RIBONUCLEASE H"/>
    <property type="match status" value="1"/>
</dbReference>
<dbReference type="Proteomes" id="UP000682733">
    <property type="component" value="Unassembled WGS sequence"/>
</dbReference>
<name>A0A8S2Q3F5_9BILA</name>
<dbReference type="Pfam" id="PF00078">
    <property type="entry name" value="RVT_1"/>
    <property type="match status" value="1"/>
</dbReference>
<dbReference type="Gene3D" id="3.60.10.10">
    <property type="entry name" value="Endonuclease/exonuclease/phosphatase"/>
    <property type="match status" value="1"/>
</dbReference>
<sequence>MDRIKIDILGIGELKWTGTGHVTSGNYEVYYSGSENIRKNGVALIVNKKLINSIIGYNTKNDRMISIRLQGRPTNLTIIQIYAPTTEAEESIIEDFYMELQQLLDDVPKKDTILIIGDWNAKVGEIEVSGIAGKFGLGKRNEAGDRLIEFCQDNHMVITNTCFQQPKRRLYTWTTPNGQHRNQIDYILCNRRWKSSITSIKTRPGADCGTDHELLLASFRIKLKHHHKSTQTTKPDLQNIPYEYKVAVKNRFNALNLIDKEPEELWQEIRDIINDETKRNIPTIQKKKKNNWISSSTLEIAKKRREVKSNGNRQAFTKLNVEFQRAARKDKEKQIMQECEKVEEYNRKGMTRDLFKNIKHFRGQFIPKNGTLTDSSGKHLTNGHEIKNKWKQYTEELYKKEINGTGNLDLDNYEPDILENEVTFAMETLANGKAPGHDGIPIECFKTIKEDTVKVLTKLCQQIWKTNKWPEDWKTSIFIPIPKKGNAKDCSNYRTIALISHASKIMLKIIQRRLEPFLEREMPVTQAGFRKGRGTRDQIANLRWVMEKAREYQKEFYLCFIDYSKAFDCVDHEKLWAILMEMGVPTHLIVLMKNLYTDQQASVKTEYGNTNWFNIGKGVRQGCILSPYLFNLYAEYIMRKAGIDEAAGGIKIGGRNINNLRYADDTTLLTETADDLKCLLQKIKEESAAAGLKLNMKKTFVMTNGPIQEFHIDNDQVEIVKEFIFLGSSINTDGNCSNEIKRRLLMGRRAMVSLDKLIKKIKPELSLEASMVKLRLSYFGHIMRRQESMEKEIMLGMIGGKRRRGRQKKRWIDTIKEDTKLTLTQLNTM</sequence>
<organism evidence="3 4">
    <name type="scientific">Didymodactylos carnosus</name>
    <dbReference type="NCBI Taxonomy" id="1234261"/>
    <lineage>
        <taxon>Eukaryota</taxon>
        <taxon>Metazoa</taxon>
        <taxon>Spiralia</taxon>
        <taxon>Gnathifera</taxon>
        <taxon>Rotifera</taxon>
        <taxon>Eurotatoria</taxon>
        <taxon>Bdelloidea</taxon>
        <taxon>Philodinida</taxon>
        <taxon>Philodinidae</taxon>
        <taxon>Didymodactylos</taxon>
    </lineage>
</organism>
<dbReference type="CDD" id="cd01650">
    <property type="entry name" value="RT_nLTR_like"/>
    <property type="match status" value="1"/>
</dbReference>
<evidence type="ECO:0000259" key="1">
    <source>
        <dbReference type="PROSITE" id="PS50878"/>
    </source>
</evidence>
<dbReference type="CDD" id="cd09076">
    <property type="entry name" value="L1-EN"/>
    <property type="match status" value="1"/>
</dbReference>
<protein>
    <recommendedName>
        <fullName evidence="1">Reverse transcriptase domain-containing protein</fullName>
    </recommendedName>
</protein>
<dbReference type="InterPro" id="IPR005135">
    <property type="entry name" value="Endo/exonuclease/phosphatase"/>
</dbReference>
<dbReference type="PANTHER" id="PTHR47027">
    <property type="entry name" value="REVERSE TRANSCRIPTASE DOMAIN-CONTAINING PROTEIN"/>
    <property type="match status" value="1"/>
</dbReference>
<reference evidence="3" key="1">
    <citation type="submission" date="2021-02" db="EMBL/GenBank/DDBJ databases">
        <authorList>
            <person name="Nowell W R."/>
        </authorList>
    </citation>
    <scope>NUCLEOTIDE SEQUENCE</scope>
</reference>
<dbReference type="Proteomes" id="UP000677228">
    <property type="component" value="Unassembled WGS sequence"/>
</dbReference>
<dbReference type="Pfam" id="PF03372">
    <property type="entry name" value="Exo_endo_phos"/>
    <property type="match status" value="1"/>
</dbReference>
<gene>
    <name evidence="2" type="ORF">OVA965_LOCUS27496</name>
    <name evidence="3" type="ORF">TMI583_LOCUS28243</name>
</gene>
<dbReference type="InterPro" id="IPR043502">
    <property type="entry name" value="DNA/RNA_pol_sf"/>
</dbReference>
<proteinExistence type="predicted"/>
<dbReference type="AlphaFoldDB" id="A0A8S2Q3F5"/>
<accession>A0A8S2Q3F5</accession>